<proteinExistence type="predicted"/>
<organism evidence="1 2">
    <name type="scientific">Erwinia phage vB_EamM_Yoloswag</name>
    <dbReference type="NCBI Taxonomy" id="1958956"/>
    <lineage>
        <taxon>Viruses</taxon>
        <taxon>Duplodnaviria</taxon>
        <taxon>Heunggongvirae</taxon>
        <taxon>Uroviricota</taxon>
        <taxon>Caudoviricetes</taxon>
        <taxon>Yoloswagvirus</taxon>
        <taxon>Yoloswagvirus yoloswag</taxon>
    </lineage>
</organism>
<dbReference type="EMBL" id="KY448244">
    <property type="protein sequence ID" value="AQT28696.1"/>
    <property type="molecule type" value="Genomic_DNA"/>
</dbReference>
<reference evidence="1 2" key="1">
    <citation type="submission" date="2017-01" db="EMBL/GenBank/DDBJ databases">
        <authorList>
            <person name="Mah S.A."/>
            <person name="Swanson W.J."/>
            <person name="Moy G.W."/>
            <person name="Vacquier V.D."/>
        </authorList>
    </citation>
    <scope>NUCLEOTIDE SEQUENCE [LARGE SCALE GENOMIC DNA]</scope>
</reference>
<dbReference type="Proteomes" id="UP000221250">
    <property type="component" value="Segment"/>
</dbReference>
<sequence length="208" mass="23858">MVATKQRQQKIQVTVLQDNRPINICPELENSSEPFRFRGQCPVTRCQYCTRATETGCMSLDRRESADKTISHKEIAYYKKGLFPELRECDNKQLDTMIRQAQTRAKAAVALSSYLTSLDDSDCDKSFVYVVGKHPMVDQVHNYLSQTLDGYRVWMLAYLDDTQLFRQTVRRIADIEIQLGSTLRLTPKKYLGFCAALKKLKQSGDKNG</sequence>
<evidence type="ECO:0000313" key="2">
    <source>
        <dbReference type="Proteomes" id="UP000221250"/>
    </source>
</evidence>
<keyword evidence="2" id="KW-1185">Reference proteome</keyword>
<name>A0A1S6L3E9_9CAUD</name>
<evidence type="ECO:0000313" key="1">
    <source>
        <dbReference type="EMBL" id="AQT28696.1"/>
    </source>
</evidence>
<protein>
    <submittedName>
        <fullName evidence="1">Uncharacterized protein</fullName>
    </submittedName>
</protein>
<gene>
    <name evidence="1" type="ORF">YOLOSWAG_218</name>
</gene>
<accession>A0A1S6L3E9</accession>